<name>A0A365YWI5_9PROT</name>
<organism evidence="1 2">
    <name type="scientific">Novacetimonas cocois</name>
    <dbReference type="NCBI Taxonomy" id="1747507"/>
    <lineage>
        <taxon>Bacteria</taxon>
        <taxon>Pseudomonadati</taxon>
        <taxon>Pseudomonadota</taxon>
        <taxon>Alphaproteobacteria</taxon>
        <taxon>Acetobacterales</taxon>
        <taxon>Acetobacteraceae</taxon>
        <taxon>Novacetimonas</taxon>
    </lineage>
</organism>
<gene>
    <name evidence="1" type="ORF">NJLHNGOC_07245</name>
</gene>
<accession>A0A365YWI5</accession>
<comment type="caution">
    <text evidence="1">The sequence shown here is derived from an EMBL/GenBank/DDBJ whole genome shotgun (WGS) entry which is preliminary data.</text>
</comment>
<proteinExistence type="predicted"/>
<dbReference type="EMBL" id="QEXL01000008">
    <property type="protein sequence ID" value="RBM07443.1"/>
    <property type="molecule type" value="Genomic_DNA"/>
</dbReference>
<keyword evidence="2" id="KW-1185">Reference proteome</keyword>
<evidence type="ECO:0000313" key="2">
    <source>
        <dbReference type="Proteomes" id="UP000252680"/>
    </source>
</evidence>
<dbReference type="AlphaFoldDB" id="A0A365YWI5"/>
<sequence>MRQFQGPSSNSASEIFFVVSYAPARAKFQNARGPSGRRGEAVFGKAVFFEIILDMDLMAAQK</sequence>
<protein>
    <submittedName>
        <fullName evidence="1">Uncharacterized protein</fullName>
    </submittedName>
</protein>
<evidence type="ECO:0000313" key="1">
    <source>
        <dbReference type="EMBL" id="RBM07443.1"/>
    </source>
</evidence>
<dbReference type="Proteomes" id="UP000252680">
    <property type="component" value="Unassembled WGS sequence"/>
</dbReference>
<reference evidence="1 2" key="1">
    <citation type="submission" date="2018-05" db="EMBL/GenBank/DDBJ databases">
        <title>Komagataeibacter cocois sp. nov., for a novel cellulose- producing strain isolated from coconut milk.</title>
        <authorList>
            <person name="Liu L."/>
            <person name="Wang Y."/>
            <person name="Liu S."/>
            <person name="Bi J."/>
            <person name="Chen H."/>
            <person name="Deng J."/>
            <person name="Zhang C."/>
            <person name="Hu Q."/>
            <person name="Li C."/>
        </authorList>
    </citation>
    <scope>NUCLEOTIDE SEQUENCE [LARGE SCALE GENOMIC DNA]</scope>
    <source>
        <strain evidence="1 2">WE7</strain>
    </source>
</reference>